<keyword evidence="3" id="KW-1003">Cell membrane</keyword>
<evidence type="ECO:0000256" key="6">
    <source>
        <dbReference type="ARBA" id="ARBA00023136"/>
    </source>
</evidence>
<evidence type="ECO:0000256" key="4">
    <source>
        <dbReference type="ARBA" id="ARBA00022692"/>
    </source>
</evidence>
<organism evidence="9 10">
    <name type="scientific">Sporolactobacillus spathodeae</name>
    <dbReference type="NCBI Taxonomy" id="1465502"/>
    <lineage>
        <taxon>Bacteria</taxon>
        <taxon>Bacillati</taxon>
        <taxon>Bacillota</taxon>
        <taxon>Bacilli</taxon>
        <taxon>Bacillales</taxon>
        <taxon>Sporolactobacillaceae</taxon>
        <taxon>Sporolactobacillus</taxon>
    </lineage>
</organism>
<feature type="transmembrane region" description="Helical" evidence="7">
    <location>
        <begin position="163"/>
        <end position="188"/>
    </location>
</feature>
<dbReference type="InterPro" id="IPR035906">
    <property type="entry name" value="MetI-like_sf"/>
</dbReference>
<feature type="transmembrane region" description="Helical" evidence="7">
    <location>
        <begin position="200"/>
        <end position="219"/>
    </location>
</feature>
<keyword evidence="10" id="KW-1185">Reference proteome</keyword>
<sequence length="341" mass="37011">MKMHMLNKRRIFRKGILSNRAAGHTAATVSISILSALLKAMATVACIIVAVFFIIRIVPGDPVKMILGEHASPSEIIQMRHSLGLDLPLGQQFVRFLHHLFMYGDTGTSIIYNVSTRTLIAERTPVTLLLIVMAIAITIVVAVLLAMIAATHKDGLVDHLIRIFPTITLGMPVFWVGLLLILVFGVWLHWFPVGGTSGGLFGTLYSLTLPAITVAFSQIPSLVRSLRAQLLDVLGSDFVVTLKAAGIPNRVILFRHVLRNASIPTLMLLGVNVSYLIGGTLVIEQVFGLKGIGSLLFSAISSRDFPVIQGIALYCAVAVVLINLFIEILSGYLDPRLKGDD</sequence>
<dbReference type="PROSITE" id="PS50928">
    <property type="entry name" value="ABC_TM1"/>
    <property type="match status" value="1"/>
</dbReference>
<comment type="caution">
    <text evidence="9">The sequence shown here is derived from an EMBL/GenBank/DDBJ whole genome shotgun (WGS) entry which is preliminary data.</text>
</comment>
<evidence type="ECO:0000256" key="7">
    <source>
        <dbReference type="RuleBase" id="RU363032"/>
    </source>
</evidence>
<name>A0ABS2Q4W0_9BACL</name>
<keyword evidence="5 7" id="KW-1133">Transmembrane helix</keyword>
<proteinExistence type="inferred from homology"/>
<dbReference type="PANTHER" id="PTHR43163:SF6">
    <property type="entry name" value="DIPEPTIDE TRANSPORT SYSTEM PERMEASE PROTEIN DPPB-RELATED"/>
    <property type="match status" value="1"/>
</dbReference>
<dbReference type="Pfam" id="PF00528">
    <property type="entry name" value="BPD_transp_1"/>
    <property type="match status" value="1"/>
</dbReference>
<dbReference type="InterPro" id="IPR000515">
    <property type="entry name" value="MetI-like"/>
</dbReference>
<feature type="transmembrane region" description="Helical" evidence="7">
    <location>
        <begin position="21"/>
        <end position="54"/>
    </location>
</feature>
<feature type="transmembrane region" description="Helical" evidence="7">
    <location>
        <begin position="307"/>
        <end position="326"/>
    </location>
</feature>
<keyword evidence="6 7" id="KW-0472">Membrane</keyword>
<keyword evidence="2 7" id="KW-0813">Transport</keyword>
<dbReference type="CDD" id="cd06261">
    <property type="entry name" value="TM_PBP2"/>
    <property type="match status" value="1"/>
</dbReference>
<accession>A0ABS2Q4W0</accession>
<dbReference type="SUPFAM" id="SSF161098">
    <property type="entry name" value="MetI-like"/>
    <property type="match status" value="1"/>
</dbReference>
<dbReference type="PANTHER" id="PTHR43163">
    <property type="entry name" value="DIPEPTIDE TRANSPORT SYSTEM PERMEASE PROTEIN DPPB-RELATED"/>
    <property type="match status" value="1"/>
</dbReference>
<evidence type="ECO:0000256" key="2">
    <source>
        <dbReference type="ARBA" id="ARBA00022448"/>
    </source>
</evidence>
<reference evidence="9 10" key="1">
    <citation type="submission" date="2021-01" db="EMBL/GenBank/DDBJ databases">
        <title>Genomic Encyclopedia of Type Strains, Phase IV (KMG-IV): sequencing the most valuable type-strain genomes for metagenomic binning, comparative biology and taxonomic classification.</title>
        <authorList>
            <person name="Goeker M."/>
        </authorList>
    </citation>
    <scope>NUCLEOTIDE SEQUENCE [LARGE SCALE GENOMIC DNA]</scope>
    <source>
        <strain evidence="9 10">DSM 100968</strain>
    </source>
</reference>
<dbReference type="Pfam" id="PF19300">
    <property type="entry name" value="BPD_transp_1_N"/>
    <property type="match status" value="1"/>
</dbReference>
<evidence type="ECO:0000313" key="9">
    <source>
        <dbReference type="EMBL" id="MBM7656812.1"/>
    </source>
</evidence>
<dbReference type="InterPro" id="IPR045621">
    <property type="entry name" value="BPD_transp_1_N"/>
</dbReference>
<evidence type="ECO:0000256" key="3">
    <source>
        <dbReference type="ARBA" id="ARBA00022475"/>
    </source>
</evidence>
<protein>
    <submittedName>
        <fullName evidence="9">Peptide/nickel transport system permease protein</fullName>
    </submittedName>
</protein>
<feature type="transmembrane region" description="Helical" evidence="7">
    <location>
        <begin position="128"/>
        <end position="151"/>
    </location>
</feature>
<keyword evidence="4 7" id="KW-0812">Transmembrane</keyword>
<evidence type="ECO:0000259" key="8">
    <source>
        <dbReference type="PROSITE" id="PS50928"/>
    </source>
</evidence>
<dbReference type="EMBL" id="JAFBEV010000002">
    <property type="protein sequence ID" value="MBM7656812.1"/>
    <property type="molecule type" value="Genomic_DNA"/>
</dbReference>
<comment type="similarity">
    <text evidence="7">Belongs to the binding-protein-dependent transport system permease family.</text>
</comment>
<gene>
    <name evidence="9" type="ORF">JOC27_000249</name>
</gene>
<evidence type="ECO:0000256" key="1">
    <source>
        <dbReference type="ARBA" id="ARBA00004651"/>
    </source>
</evidence>
<evidence type="ECO:0000256" key="5">
    <source>
        <dbReference type="ARBA" id="ARBA00022989"/>
    </source>
</evidence>
<dbReference type="Proteomes" id="UP000823201">
    <property type="component" value="Unassembled WGS sequence"/>
</dbReference>
<feature type="transmembrane region" description="Helical" evidence="7">
    <location>
        <begin position="265"/>
        <end position="287"/>
    </location>
</feature>
<dbReference type="Gene3D" id="1.10.3720.10">
    <property type="entry name" value="MetI-like"/>
    <property type="match status" value="1"/>
</dbReference>
<comment type="subcellular location">
    <subcellularLocation>
        <location evidence="1 7">Cell membrane</location>
        <topology evidence="1 7">Multi-pass membrane protein</topology>
    </subcellularLocation>
</comment>
<evidence type="ECO:0000313" key="10">
    <source>
        <dbReference type="Proteomes" id="UP000823201"/>
    </source>
</evidence>
<feature type="domain" description="ABC transmembrane type-1" evidence="8">
    <location>
        <begin position="124"/>
        <end position="330"/>
    </location>
</feature>